<evidence type="ECO:0000313" key="1">
    <source>
        <dbReference type="EMBL" id="VEL11902.1"/>
    </source>
</evidence>
<proteinExistence type="predicted"/>
<keyword evidence="2" id="KW-1185">Reference proteome</keyword>
<dbReference type="EMBL" id="CAAALY010013208">
    <property type="protein sequence ID" value="VEL11902.1"/>
    <property type="molecule type" value="Genomic_DNA"/>
</dbReference>
<comment type="caution">
    <text evidence="1">The sequence shown here is derived from an EMBL/GenBank/DDBJ whole genome shotgun (WGS) entry which is preliminary data.</text>
</comment>
<organism evidence="1 2">
    <name type="scientific">Protopolystoma xenopodis</name>
    <dbReference type="NCBI Taxonomy" id="117903"/>
    <lineage>
        <taxon>Eukaryota</taxon>
        <taxon>Metazoa</taxon>
        <taxon>Spiralia</taxon>
        <taxon>Lophotrochozoa</taxon>
        <taxon>Platyhelminthes</taxon>
        <taxon>Monogenea</taxon>
        <taxon>Polyopisthocotylea</taxon>
        <taxon>Polystomatidea</taxon>
        <taxon>Polystomatidae</taxon>
        <taxon>Protopolystoma</taxon>
    </lineage>
</organism>
<dbReference type="AlphaFoldDB" id="A0A448WHG4"/>
<reference evidence="1" key="1">
    <citation type="submission" date="2018-11" db="EMBL/GenBank/DDBJ databases">
        <authorList>
            <consortium name="Pathogen Informatics"/>
        </authorList>
    </citation>
    <scope>NUCLEOTIDE SEQUENCE</scope>
</reference>
<name>A0A448WHG4_9PLAT</name>
<protein>
    <submittedName>
        <fullName evidence="1">Uncharacterized protein</fullName>
    </submittedName>
</protein>
<dbReference type="Proteomes" id="UP000784294">
    <property type="component" value="Unassembled WGS sequence"/>
</dbReference>
<accession>A0A448WHG4</accession>
<sequence length="157" mass="17080">MYCQHDPDAISLSLPSLGFGSLPLHTAASNGRSSCLKLLLAASSPPVQPISDRGRYGRPNGAAQFGICSSRGHSLPRSVSNYWPRSKVNQQWRPVARLLAPPCLGSAAYCRFVQIKDYMMEGEALGDGYAASTQLYACSLNGLSATYRASFWYETIR</sequence>
<gene>
    <name evidence="1" type="ORF">PXEA_LOCUS5342</name>
</gene>
<evidence type="ECO:0000313" key="2">
    <source>
        <dbReference type="Proteomes" id="UP000784294"/>
    </source>
</evidence>